<evidence type="ECO:0008006" key="5">
    <source>
        <dbReference type="Google" id="ProtNLM"/>
    </source>
</evidence>
<evidence type="ECO:0000313" key="4">
    <source>
        <dbReference type="Proteomes" id="UP000314294"/>
    </source>
</evidence>
<feature type="compositionally biased region" description="Basic residues" evidence="1">
    <location>
        <begin position="114"/>
        <end position="126"/>
    </location>
</feature>
<proteinExistence type="predicted"/>
<dbReference type="AlphaFoldDB" id="A0A4Z2I484"/>
<name>A0A4Z2I484_9TELE</name>
<keyword evidence="2" id="KW-0732">Signal</keyword>
<evidence type="ECO:0000256" key="2">
    <source>
        <dbReference type="SAM" id="SignalP"/>
    </source>
</evidence>
<feature type="signal peptide" evidence="2">
    <location>
        <begin position="1"/>
        <end position="22"/>
    </location>
</feature>
<dbReference type="Proteomes" id="UP000314294">
    <property type="component" value="Unassembled WGS sequence"/>
</dbReference>
<dbReference type="EMBL" id="SRLO01000134">
    <property type="protein sequence ID" value="TNN72630.1"/>
    <property type="molecule type" value="Genomic_DNA"/>
</dbReference>
<sequence length="158" mass="17340">MSFISSSYSWMIFSTFLRSVFECTVSVMLADADATLPAVATPMPTAVTMSDAPMVNGAKMSPVMVVTEPATLATPPPTLAFTVFLWKASAASARDISSRMCCCRVAPRWLKKRTKRRAAMKTRAKQRSGQNPPDPESLETEEKQVSRPLQAECSHYTV</sequence>
<reference evidence="3 4" key="1">
    <citation type="submission" date="2019-03" db="EMBL/GenBank/DDBJ databases">
        <title>First draft genome of Liparis tanakae, snailfish: a comprehensive survey of snailfish specific genes.</title>
        <authorList>
            <person name="Kim W."/>
            <person name="Song I."/>
            <person name="Jeong J.-H."/>
            <person name="Kim D."/>
            <person name="Kim S."/>
            <person name="Ryu S."/>
            <person name="Song J.Y."/>
            <person name="Lee S.K."/>
        </authorList>
    </citation>
    <scope>NUCLEOTIDE SEQUENCE [LARGE SCALE GENOMIC DNA]</scope>
    <source>
        <tissue evidence="3">Muscle</tissue>
    </source>
</reference>
<evidence type="ECO:0000313" key="3">
    <source>
        <dbReference type="EMBL" id="TNN72630.1"/>
    </source>
</evidence>
<keyword evidence="4" id="KW-1185">Reference proteome</keyword>
<evidence type="ECO:0000256" key="1">
    <source>
        <dbReference type="SAM" id="MobiDB-lite"/>
    </source>
</evidence>
<feature type="chain" id="PRO_5021364890" description="Secreted protein" evidence="2">
    <location>
        <begin position="23"/>
        <end position="158"/>
    </location>
</feature>
<accession>A0A4Z2I484</accession>
<organism evidence="3 4">
    <name type="scientific">Liparis tanakae</name>
    <name type="common">Tanaka's snailfish</name>
    <dbReference type="NCBI Taxonomy" id="230148"/>
    <lineage>
        <taxon>Eukaryota</taxon>
        <taxon>Metazoa</taxon>
        <taxon>Chordata</taxon>
        <taxon>Craniata</taxon>
        <taxon>Vertebrata</taxon>
        <taxon>Euteleostomi</taxon>
        <taxon>Actinopterygii</taxon>
        <taxon>Neopterygii</taxon>
        <taxon>Teleostei</taxon>
        <taxon>Neoteleostei</taxon>
        <taxon>Acanthomorphata</taxon>
        <taxon>Eupercaria</taxon>
        <taxon>Perciformes</taxon>
        <taxon>Cottioidei</taxon>
        <taxon>Cottales</taxon>
        <taxon>Liparidae</taxon>
        <taxon>Liparis</taxon>
    </lineage>
</organism>
<feature type="region of interest" description="Disordered" evidence="1">
    <location>
        <begin position="114"/>
        <end position="158"/>
    </location>
</feature>
<protein>
    <recommendedName>
        <fullName evidence="5">Secreted protein</fullName>
    </recommendedName>
</protein>
<gene>
    <name evidence="3" type="ORF">EYF80_017079</name>
</gene>
<comment type="caution">
    <text evidence="3">The sequence shown here is derived from an EMBL/GenBank/DDBJ whole genome shotgun (WGS) entry which is preliminary data.</text>
</comment>